<keyword evidence="7" id="KW-1185">Reference proteome</keyword>
<evidence type="ECO:0000313" key="6">
    <source>
        <dbReference type="EMBL" id="CAI8831305.1"/>
    </source>
</evidence>
<evidence type="ECO:0000256" key="1">
    <source>
        <dbReference type="ARBA" id="ARBA00022737"/>
    </source>
</evidence>
<dbReference type="PANTHER" id="PTHR19211:SF14">
    <property type="entry name" value="ATP-BINDING CASSETTE SUB-FAMILY F MEMBER 1"/>
    <property type="match status" value="1"/>
</dbReference>
<dbReference type="PANTHER" id="PTHR19211">
    <property type="entry name" value="ATP-BINDING TRANSPORT PROTEIN-RELATED"/>
    <property type="match status" value="1"/>
</dbReference>
<dbReference type="InterPro" id="IPR032781">
    <property type="entry name" value="ABC_tran_Xtn"/>
</dbReference>
<dbReference type="InterPro" id="IPR003593">
    <property type="entry name" value="AAA+_ATPase"/>
</dbReference>
<gene>
    <name evidence="6" type="primary">yheS</name>
    <name evidence="6" type="ORF">MSZNOR_2148</name>
</gene>
<evidence type="ECO:0000256" key="2">
    <source>
        <dbReference type="ARBA" id="ARBA00022741"/>
    </source>
</evidence>
<keyword evidence="3 6" id="KW-0067">ATP-binding</keyword>
<evidence type="ECO:0000313" key="7">
    <source>
        <dbReference type="Proteomes" id="UP001162030"/>
    </source>
</evidence>
<keyword evidence="1" id="KW-0677">Repeat</keyword>
<dbReference type="InterPro" id="IPR050611">
    <property type="entry name" value="ABCF"/>
</dbReference>
<keyword evidence="4" id="KW-0175">Coiled coil</keyword>
<dbReference type="PROSITE" id="PS50893">
    <property type="entry name" value="ABC_TRANSPORTER_2"/>
    <property type="match status" value="2"/>
</dbReference>
<protein>
    <submittedName>
        <fullName evidence="6">ATP-binding protein YheS</fullName>
    </submittedName>
</protein>
<dbReference type="SMART" id="SM00382">
    <property type="entry name" value="AAA"/>
    <property type="match status" value="2"/>
</dbReference>
<evidence type="ECO:0000256" key="4">
    <source>
        <dbReference type="SAM" id="Coils"/>
    </source>
</evidence>
<dbReference type="InterPro" id="IPR027417">
    <property type="entry name" value="P-loop_NTPase"/>
</dbReference>
<dbReference type="Pfam" id="PF00005">
    <property type="entry name" value="ABC_tran"/>
    <property type="match status" value="2"/>
</dbReference>
<evidence type="ECO:0000256" key="3">
    <source>
        <dbReference type="ARBA" id="ARBA00022840"/>
    </source>
</evidence>
<dbReference type="CDD" id="cd03221">
    <property type="entry name" value="ABCF_EF-3"/>
    <property type="match status" value="2"/>
</dbReference>
<evidence type="ECO:0000259" key="5">
    <source>
        <dbReference type="PROSITE" id="PS50893"/>
    </source>
</evidence>
<organism evidence="6 7">
    <name type="scientific">Methylocaldum szegediense</name>
    <dbReference type="NCBI Taxonomy" id="73780"/>
    <lineage>
        <taxon>Bacteria</taxon>
        <taxon>Pseudomonadati</taxon>
        <taxon>Pseudomonadota</taxon>
        <taxon>Gammaproteobacteria</taxon>
        <taxon>Methylococcales</taxon>
        <taxon>Methylococcaceae</taxon>
        <taxon>Methylocaldum</taxon>
    </lineage>
</organism>
<feature type="domain" description="ABC transporter" evidence="5">
    <location>
        <begin position="313"/>
        <end position="527"/>
    </location>
</feature>
<dbReference type="PROSITE" id="PS00211">
    <property type="entry name" value="ABC_TRANSPORTER_1"/>
    <property type="match status" value="2"/>
</dbReference>
<dbReference type="RefSeq" id="WP_026611814.1">
    <property type="nucleotide sequence ID" value="NZ_OX458333.1"/>
</dbReference>
<dbReference type="Proteomes" id="UP001162030">
    <property type="component" value="Chromosome"/>
</dbReference>
<accession>A0ABM9I1N9</accession>
<dbReference type="InterPro" id="IPR017871">
    <property type="entry name" value="ABC_transporter-like_CS"/>
</dbReference>
<dbReference type="Pfam" id="PF12848">
    <property type="entry name" value="ABC_tran_Xtn"/>
    <property type="match status" value="1"/>
</dbReference>
<dbReference type="InterPro" id="IPR003439">
    <property type="entry name" value="ABC_transporter-like_ATP-bd"/>
</dbReference>
<dbReference type="GO" id="GO:0005524">
    <property type="term" value="F:ATP binding"/>
    <property type="evidence" value="ECO:0007669"/>
    <property type="project" value="UniProtKB-KW"/>
</dbReference>
<feature type="coiled-coil region" evidence="4">
    <location>
        <begin position="551"/>
        <end position="613"/>
    </location>
</feature>
<sequence>MLNFKSVALRRGQRLLFKEASFTIHSGEKVGITGANGVGKSSLFRLILGEIHVDAGEISMPPNLSIAHVAQETPADDRIALDYVMDGDRELRLIQQRLEKADESGDGLELARLHSRLEAIGGYEAGARAARLMSGLGFAPSDETKPVNRFSGGWRMRLNLAQALMCRSDLLLLDEPTNHLDLDAVIWLQEWLSRYTGTLLLVSHDRDFLDETVDHVLHIENQTVTLFSGNYSAFEARRAELLAQQQAAYEKQQREISRIRAFVDRFRAKATKARQVQSRLKALGKLELIAAAHVDSPFQFSFGSPDKLPSPLLRLNDVSIGYGANVVLSDVNLTLNPGDRIGLLGTNGAGKSTLIKLLAGVLEPQSGERLEAQDLRIGYFAQHQLEQLRTDESPLQHLQRLDPSALERDLRNFLAGFGFRGDQALAAIGPFSGGERARLALALLVYQKPNLLLLDEPTNHLDLSARDALNLALQDYQGAMVLVSHDRYLLRTVADDFWLVADGNANAFTGDLDDYRQWLSDRRAVSEASTNAKTVSRKDQRRLDAERRRALKPFREALERAEAALEKLSSEKKRIEMRLADPALYKGDSKAELQALLLEKAGIDRQLADAESAWLAASEALEAISTEM</sequence>
<dbReference type="EMBL" id="OX458333">
    <property type="protein sequence ID" value="CAI8831305.1"/>
    <property type="molecule type" value="Genomic_DNA"/>
</dbReference>
<name>A0ABM9I1N9_9GAMM</name>
<feature type="domain" description="ABC transporter" evidence="5">
    <location>
        <begin position="2"/>
        <end position="246"/>
    </location>
</feature>
<keyword evidence="2" id="KW-0547">Nucleotide-binding</keyword>
<dbReference type="SUPFAM" id="SSF52540">
    <property type="entry name" value="P-loop containing nucleoside triphosphate hydrolases"/>
    <property type="match status" value="2"/>
</dbReference>
<dbReference type="Gene3D" id="3.40.50.300">
    <property type="entry name" value="P-loop containing nucleotide triphosphate hydrolases"/>
    <property type="match status" value="2"/>
</dbReference>
<reference evidence="6 7" key="1">
    <citation type="submission" date="2023-03" db="EMBL/GenBank/DDBJ databases">
        <authorList>
            <person name="Pearce D."/>
        </authorList>
    </citation>
    <scope>NUCLEOTIDE SEQUENCE [LARGE SCALE GENOMIC DNA]</scope>
    <source>
        <strain evidence="6">Msz</strain>
    </source>
</reference>
<proteinExistence type="predicted"/>